<gene>
    <name evidence="1" type="ORF">OPT61_g6400</name>
</gene>
<protein>
    <submittedName>
        <fullName evidence="1">Uncharacterized protein</fullName>
    </submittedName>
</protein>
<accession>A0ACC2I6R8</accession>
<name>A0ACC2I6R8_9PLEO</name>
<keyword evidence="2" id="KW-1185">Reference proteome</keyword>
<dbReference type="Proteomes" id="UP001153331">
    <property type="component" value="Unassembled WGS sequence"/>
</dbReference>
<proteinExistence type="predicted"/>
<evidence type="ECO:0000313" key="2">
    <source>
        <dbReference type="Proteomes" id="UP001153331"/>
    </source>
</evidence>
<dbReference type="EMBL" id="JAPHNI010000458">
    <property type="protein sequence ID" value="KAJ8110860.1"/>
    <property type="molecule type" value="Genomic_DNA"/>
</dbReference>
<comment type="caution">
    <text evidence="1">The sequence shown here is derived from an EMBL/GenBank/DDBJ whole genome shotgun (WGS) entry which is preliminary data.</text>
</comment>
<reference evidence="1" key="1">
    <citation type="submission" date="2022-11" db="EMBL/GenBank/DDBJ databases">
        <title>Genome Sequence of Boeremia exigua.</title>
        <authorList>
            <person name="Buettner E."/>
        </authorList>
    </citation>
    <scope>NUCLEOTIDE SEQUENCE</scope>
    <source>
        <strain evidence="1">CU02</strain>
    </source>
</reference>
<organism evidence="1 2">
    <name type="scientific">Boeremia exigua</name>
    <dbReference type="NCBI Taxonomy" id="749465"/>
    <lineage>
        <taxon>Eukaryota</taxon>
        <taxon>Fungi</taxon>
        <taxon>Dikarya</taxon>
        <taxon>Ascomycota</taxon>
        <taxon>Pezizomycotina</taxon>
        <taxon>Dothideomycetes</taxon>
        <taxon>Pleosporomycetidae</taxon>
        <taxon>Pleosporales</taxon>
        <taxon>Pleosporineae</taxon>
        <taxon>Didymellaceae</taxon>
        <taxon>Boeremia</taxon>
    </lineage>
</organism>
<evidence type="ECO:0000313" key="1">
    <source>
        <dbReference type="EMBL" id="KAJ8110860.1"/>
    </source>
</evidence>
<sequence>MSHIWSRFLPSGRGRVSPGPVETNQEMVGKTERSNEHQHPSHLNTISDVEEQVFSPTNDDVFGNEEGCAIQYKTCAWWHAGVLMLAENVSLGVLALPQALATLGIVPGLLCICFLGLIATYTGWLIGEFKLAYSSVQSFPDCGELIAGPVGREIMAVGSVLILVFISGAHVLTFSVALNALTDHGTCTILFSIVGMVICFVLGLPRTFKNVSKLSILSCASIILAVFIAMIRIGISKPDEGNILAVRPGIPFVKGLGPVLNIILAYTGHVAFLSFQSELKDPRDFKKALFFEQGIAITFYMIISAVIYYYAGPLVTSPALSSANPVVTKIAFGFAIPTIIIAGVVNGSVACKYLYIRMWRGTNVVYQKSFKSLGSWVAICAALWVIAWLLAEAIPHFNLLLGLIAALFGSWFSYALPMVMWCYQYRRSLFSSKRMVVWSACNAFLFCVGVAIFALGIWSSGHELHNSSGAKVFSCANNWFPRACWDPRYRLSSSPPSCSYNITLKKIALRPFSIQTTHIRSSRIRTALRNMEPPFLPPAPRTRKRKVAVSYVDQSGLEGQSPKKRPKELTEAPCVEPLEDVPRKSRRTGPKNDIDGPPQEKRLRRHRVRAPGSYLEVKNRALTQRLTILSRERCGTDELPEEKVIIAGSTGNVYTVYVGLMPRCDCPHAQKGNQCKHIVYVMLRVLRAREDVAYQLALTGAELRELIKNAPPIPGVETDGSECLCDERDRNRKPIEGECPICYDELDAKLDAIVYCQASCGNNVHRSCMRSWIQVATRGKGTCPYCRAAWLTEEGFGDNLGNVDTKGLQRNEDGYLNVASQLGLSGERDYSTYHQYWANVLGLASFLAKEYLLCCKPTCPSLINELLMSNSNSHKHMAQKMSLEMSLPDLDLNNVVAATLLSTPTFLNADSFAAGKQTTRFTWLPFHIFVINIGPESAALQMTAQPSPGELERRKGSVDAQLAEAIRLKNLHLRQIAAKITGNSESEVPPLICTAQASGRAVFLITTPIAFGRLELSRKTYDLLAKHVGMSLNSISHWAVVVVDRGLGPTYAYDLMSDQLKVQMLMNNYFRVYEVTEDFIATWSSCYYVGETTKKHEEIQALGEYFIAANKRYNLLSNNCQHLTENLIRELCNGKMISQAKLEEEIRHISPKIARDLMVARLRSKVEKEDQKEDSESVQNDVFTIKELWGRIKQ</sequence>